<evidence type="ECO:0000313" key="6">
    <source>
        <dbReference type="Proteomes" id="UP000001056"/>
    </source>
</evidence>
<dbReference type="InParanoid" id="Q2GYX2"/>
<dbReference type="AlphaFoldDB" id="Q2GYX2"/>
<keyword evidence="1" id="KW-0596">Phosphopantetheine</keyword>
<evidence type="ECO:0000256" key="3">
    <source>
        <dbReference type="ARBA" id="ARBA00022679"/>
    </source>
</evidence>
<dbReference type="STRING" id="306901.Q2GYX2"/>
<keyword evidence="3" id="KW-0808">Transferase</keyword>
<dbReference type="PANTHER" id="PTHR43775:SF20">
    <property type="entry name" value="HYBRID PKS-NRPS SYNTHETASE APDA"/>
    <property type="match status" value="1"/>
</dbReference>
<evidence type="ECO:0000313" key="5">
    <source>
        <dbReference type="EMBL" id="EAQ85579.1"/>
    </source>
</evidence>
<dbReference type="Pfam" id="PF00109">
    <property type="entry name" value="ketoacyl-synt"/>
    <property type="match status" value="1"/>
</dbReference>
<dbReference type="InterPro" id="IPR014030">
    <property type="entry name" value="Ketoacyl_synth_N"/>
</dbReference>
<sequence>MVQLFDASFFNIKPVEAHSIDPPHRILLGVVYESLESAGQSIEALAKSQTGVYVGVMCDDFMQHVRRDIDIMPVYVATGTARSLISNRISYFFD</sequence>
<dbReference type="SUPFAM" id="SSF53901">
    <property type="entry name" value="Thiolase-like"/>
    <property type="match status" value="1"/>
</dbReference>
<keyword evidence="2" id="KW-0597">Phosphoprotein</keyword>
<dbReference type="Gene3D" id="3.40.47.10">
    <property type="match status" value="1"/>
</dbReference>
<evidence type="ECO:0000256" key="1">
    <source>
        <dbReference type="ARBA" id="ARBA00022450"/>
    </source>
</evidence>
<gene>
    <name evidence="5" type="ORF">CHGG_06832</name>
</gene>
<dbReference type="InterPro" id="IPR020841">
    <property type="entry name" value="PKS_Beta-ketoAc_synthase_dom"/>
</dbReference>
<dbReference type="GeneID" id="4393635"/>
<dbReference type="VEuPathDB" id="FungiDB:CHGG_06832"/>
<dbReference type="OMA" id="FIMNTEK"/>
<dbReference type="Proteomes" id="UP000001056">
    <property type="component" value="Unassembled WGS sequence"/>
</dbReference>
<evidence type="ECO:0000256" key="2">
    <source>
        <dbReference type="ARBA" id="ARBA00022553"/>
    </source>
</evidence>
<dbReference type="PROSITE" id="PS52004">
    <property type="entry name" value="KS3_2"/>
    <property type="match status" value="1"/>
</dbReference>
<dbReference type="eggNOG" id="KOG1202">
    <property type="taxonomic scope" value="Eukaryota"/>
</dbReference>
<feature type="domain" description="Ketosynthase family 3 (KS3)" evidence="4">
    <location>
        <begin position="1"/>
        <end position="94"/>
    </location>
</feature>
<protein>
    <recommendedName>
        <fullName evidence="4">Ketosynthase family 3 (KS3) domain-containing protein</fullName>
    </recommendedName>
</protein>
<dbReference type="InterPro" id="IPR050091">
    <property type="entry name" value="PKS_NRPS_Biosynth_Enz"/>
</dbReference>
<dbReference type="GO" id="GO:0044550">
    <property type="term" value="P:secondary metabolite biosynthetic process"/>
    <property type="evidence" value="ECO:0007669"/>
    <property type="project" value="TreeGrafter"/>
</dbReference>
<evidence type="ECO:0000259" key="4">
    <source>
        <dbReference type="PROSITE" id="PS52004"/>
    </source>
</evidence>
<proteinExistence type="predicted"/>
<dbReference type="RefSeq" id="XP_001224488.1">
    <property type="nucleotide sequence ID" value="XM_001224487.1"/>
</dbReference>
<reference evidence="6" key="1">
    <citation type="journal article" date="2015" name="Genome Announc.">
        <title>Draft genome sequence of the cellulolytic fungus Chaetomium globosum.</title>
        <authorList>
            <person name="Cuomo C.A."/>
            <person name="Untereiner W.A."/>
            <person name="Ma L.-J."/>
            <person name="Grabherr M."/>
            <person name="Birren B.W."/>
        </authorList>
    </citation>
    <scope>NUCLEOTIDE SEQUENCE [LARGE SCALE GENOMIC DNA]</scope>
    <source>
        <strain evidence="6">ATCC 6205 / CBS 148.51 / DSM 1962 / NBRC 6347 / NRRL 1970</strain>
    </source>
</reference>
<accession>Q2GYX2</accession>
<keyword evidence="6" id="KW-1185">Reference proteome</keyword>
<dbReference type="InterPro" id="IPR016039">
    <property type="entry name" value="Thiolase-like"/>
</dbReference>
<name>Q2GYX2_CHAGB</name>
<dbReference type="EMBL" id="CH408033">
    <property type="protein sequence ID" value="EAQ85579.1"/>
    <property type="molecule type" value="Genomic_DNA"/>
</dbReference>
<organism evidence="5 6">
    <name type="scientific">Chaetomium globosum (strain ATCC 6205 / CBS 148.51 / DSM 1962 / NBRC 6347 / NRRL 1970)</name>
    <name type="common">Soil fungus</name>
    <dbReference type="NCBI Taxonomy" id="306901"/>
    <lineage>
        <taxon>Eukaryota</taxon>
        <taxon>Fungi</taxon>
        <taxon>Dikarya</taxon>
        <taxon>Ascomycota</taxon>
        <taxon>Pezizomycotina</taxon>
        <taxon>Sordariomycetes</taxon>
        <taxon>Sordariomycetidae</taxon>
        <taxon>Sordariales</taxon>
        <taxon>Chaetomiaceae</taxon>
        <taxon>Chaetomium</taxon>
    </lineage>
</organism>
<dbReference type="GO" id="GO:0004312">
    <property type="term" value="F:fatty acid synthase activity"/>
    <property type="evidence" value="ECO:0007669"/>
    <property type="project" value="TreeGrafter"/>
</dbReference>
<dbReference type="PANTHER" id="PTHR43775">
    <property type="entry name" value="FATTY ACID SYNTHASE"/>
    <property type="match status" value="1"/>
</dbReference>
<dbReference type="GO" id="GO:0006633">
    <property type="term" value="P:fatty acid biosynthetic process"/>
    <property type="evidence" value="ECO:0007669"/>
    <property type="project" value="TreeGrafter"/>
</dbReference>
<dbReference type="HOGENOM" id="CLU_185440_0_0_1"/>
<dbReference type="OrthoDB" id="329835at2759"/>